<accession>A0A8D2PT44</accession>
<dbReference type="InterPro" id="IPR010530">
    <property type="entry name" value="B12D"/>
</dbReference>
<feature type="transmembrane region" description="Helical" evidence="1">
    <location>
        <begin position="15"/>
        <end position="38"/>
    </location>
</feature>
<dbReference type="Pfam" id="PF06522">
    <property type="entry name" value="B12D"/>
    <property type="match status" value="1"/>
</dbReference>
<dbReference type="AlphaFoldDB" id="A0A8D2PT44"/>
<dbReference type="PANTHER" id="PTHR14256:SF3">
    <property type="entry name" value="NORMAL MUCOSA OF ESOPHAGUS-SPECIFIC GENE 1 PROTEIN"/>
    <property type="match status" value="1"/>
</dbReference>
<keyword evidence="3" id="KW-1185">Reference proteome</keyword>
<protein>
    <submittedName>
        <fullName evidence="2">Chromosome 15 open reading frame 48</fullName>
    </submittedName>
</protein>
<keyword evidence="1" id="KW-0472">Membrane</keyword>
<reference evidence="2" key="2">
    <citation type="submission" date="2025-09" db="UniProtKB">
        <authorList>
            <consortium name="Ensembl"/>
        </authorList>
    </citation>
    <scope>IDENTIFICATION</scope>
</reference>
<keyword evidence="1" id="KW-0812">Transmembrane</keyword>
<sequence>MNRGFLHTLKTKKELIPLVGILSMAAVGAASFSVYSLLSKSDVIVHKIGDPEPWENVDPKKSHKLVTINQKWQPIEELEKVKKLTK</sequence>
<evidence type="ECO:0000313" key="2">
    <source>
        <dbReference type="Ensembl" id="ENSZLMP00000015639.1"/>
    </source>
</evidence>
<organism evidence="2 3">
    <name type="scientific">Zosterops lateralis melanops</name>
    <dbReference type="NCBI Taxonomy" id="1220523"/>
    <lineage>
        <taxon>Eukaryota</taxon>
        <taxon>Metazoa</taxon>
        <taxon>Chordata</taxon>
        <taxon>Craniata</taxon>
        <taxon>Vertebrata</taxon>
        <taxon>Euteleostomi</taxon>
        <taxon>Archelosauria</taxon>
        <taxon>Archosauria</taxon>
        <taxon>Dinosauria</taxon>
        <taxon>Saurischia</taxon>
        <taxon>Theropoda</taxon>
        <taxon>Coelurosauria</taxon>
        <taxon>Aves</taxon>
        <taxon>Neognathae</taxon>
        <taxon>Neoaves</taxon>
        <taxon>Telluraves</taxon>
        <taxon>Australaves</taxon>
        <taxon>Passeriformes</taxon>
        <taxon>Sylvioidea</taxon>
        <taxon>Zosteropidae</taxon>
        <taxon>Zosterops</taxon>
    </lineage>
</organism>
<keyword evidence="1" id="KW-1133">Transmembrane helix</keyword>
<reference evidence="2" key="1">
    <citation type="submission" date="2025-08" db="UniProtKB">
        <authorList>
            <consortium name="Ensembl"/>
        </authorList>
    </citation>
    <scope>IDENTIFICATION</scope>
</reference>
<dbReference type="Ensembl" id="ENSZLMT00000016072.1">
    <property type="protein sequence ID" value="ENSZLMP00000015639.1"/>
    <property type="gene ID" value="ENSZLMG00000010881.1"/>
</dbReference>
<proteinExistence type="predicted"/>
<name>A0A8D2PT44_ZOSLA</name>
<evidence type="ECO:0000256" key="1">
    <source>
        <dbReference type="SAM" id="Phobius"/>
    </source>
</evidence>
<dbReference type="Proteomes" id="UP000694401">
    <property type="component" value="Unassembled WGS sequence"/>
</dbReference>
<evidence type="ECO:0000313" key="3">
    <source>
        <dbReference type="Proteomes" id="UP000694401"/>
    </source>
</evidence>
<dbReference type="PANTHER" id="PTHR14256">
    <property type="entry name" value="NADH-UBIQUINONE OXIDOREDUCTASE MLRQ SUBUNIT"/>
    <property type="match status" value="1"/>
</dbReference>